<evidence type="ECO:0000313" key="1">
    <source>
        <dbReference type="EMBL" id="OTQ53435.1"/>
    </source>
</evidence>
<dbReference type="AlphaFoldDB" id="A0A242NXI2"/>
<dbReference type="Proteomes" id="UP000194968">
    <property type="component" value="Unassembled WGS sequence"/>
</dbReference>
<comment type="caution">
    <text evidence="1">The sequence shown here is derived from an EMBL/GenBank/DDBJ whole genome shotgun (WGS) entry which is preliminary data.</text>
</comment>
<evidence type="ECO:0000313" key="2">
    <source>
        <dbReference type="Proteomes" id="UP000194968"/>
    </source>
</evidence>
<dbReference type="EMBL" id="NASK01000059">
    <property type="protein sequence ID" value="OTQ53435.1"/>
    <property type="molecule type" value="Genomic_DNA"/>
</dbReference>
<name>A0A242NXI2_9GAMM</name>
<protein>
    <submittedName>
        <fullName evidence="1">Uncharacterized protein</fullName>
    </submittedName>
</protein>
<accession>A0A242NXI2</accession>
<dbReference type="RefSeq" id="WP_086319901.1">
    <property type="nucleotide sequence ID" value="NZ_NASD01000007.1"/>
</dbReference>
<reference evidence="1 2" key="1">
    <citation type="submission" date="2017-03" db="EMBL/GenBank/DDBJ databases">
        <title>Comparative genomics of honeybee gut symbionts reveal geographically distinct and subgroup specific antibiotic resistance.</title>
        <authorList>
            <person name="Ludvigsen J."/>
            <person name="Porcellato D."/>
            <person name="Labee-Lund T.M."/>
            <person name="Amdam G.V."/>
            <person name="Rudi K."/>
        </authorList>
    </citation>
    <scope>NUCLEOTIDE SEQUENCE [LARGE SCALE GENOMIC DNA]</scope>
    <source>
        <strain evidence="1 2">A-4-12</strain>
    </source>
</reference>
<sequence>MAIQITNEQLKKLDEQAFELYVGELIEHCELCYPKRVDYITVKELRVILANEVKKIKQQGINQRASVRFQIDLMIIFGVGFKTDPQYEWINQWLVQNAHYSQLEQADFLFEDCVDYLQAVYGENSRNKYLVDSKLECFDLTHYNLTKENFDRDILAIIQDIYPKKAELAGDKALQNLITQAKQTASTQFSCTYIDQYAYFIIVSYLYGHQFYDDPFLPNLTSIENSNDTEFDYASHNINTKQHYTNAIEHWGVLKSL</sequence>
<gene>
    <name evidence="1" type="ORF">B6D06_00910</name>
</gene>
<organism evidence="1 2">
    <name type="scientific">Gilliamella apis</name>
    <dbReference type="NCBI Taxonomy" id="1970738"/>
    <lineage>
        <taxon>Bacteria</taxon>
        <taxon>Pseudomonadati</taxon>
        <taxon>Pseudomonadota</taxon>
        <taxon>Gammaproteobacteria</taxon>
        <taxon>Orbales</taxon>
        <taxon>Orbaceae</taxon>
        <taxon>Gilliamella</taxon>
    </lineage>
</organism>
<dbReference type="OrthoDB" id="7066697at2"/>
<proteinExistence type="predicted"/>